<protein>
    <submittedName>
        <fullName evidence="2">Uncharacterized protein</fullName>
    </submittedName>
</protein>
<feature type="region of interest" description="Disordered" evidence="1">
    <location>
        <begin position="143"/>
        <end position="310"/>
    </location>
</feature>
<feature type="compositionally biased region" description="Low complexity" evidence="1">
    <location>
        <begin position="57"/>
        <end position="74"/>
    </location>
</feature>
<name>A0AAV9MSP5_9EURO</name>
<proteinExistence type="predicted"/>
<dbReference type="RefSeq" id="XP_064700080.1">
    <property type="nucleotide sequence ID" value="XM_064854821.1"/>
</dbReference>
<dbReference type="Proteomes" id="UP001358417">
    <property type="component" value="Unassembled WGS sequence"/>
</dbReference>
<accession>A0AAV9MSP5</accession>
<sequence length="310" mass="34725">MARKLPWAVSDEPAAKTSRPSPSVRPKQASHDPGEDDNDLLPSNRGRRINTSPKMASRSTRTPSTSPVRGPPSVERMRDGYDGDDIFIMVEDEFQSIAQSYTAHLHRAEYKRLMREARTAPKNLPEPTSPMSNEAKRRLQGEILHKKQNDTLDTIMGKGSTEQDDDKVGDLFSGTSLAPLMAQSRQPKRSLIGLEKMSSSTRAGLGYGRAPPPKASIQDIDNELRDDDNDNTIDDMIPGEADNVIDDEMPSANDSDKVLGKKRADDSSMRPKRKPQALGSDFMKRRRERELQREKEKQSRLNDVPTFIID</sequence>
<evidence type="ECO:0000313" key="2">
    <source>
        <dbReference type="EMBL" id="KAK5044416.1"/>
    </source>
</evidence>
<comment type="caution">
    <text evidence="2">The sequence shown here is derived from an EMBL/GenBank/DDBJ whole genome shotgun (WGS) entry which is preliminary data.</text>
</comment>
<feature type="region of interest" description="Disordered" evidence="1">
    <location>
        <begin position="1"/>
        <end position="80"/>
    </location>
</feature>
<feature type="compositionally biased region" description="Acidic residues" evidence="1">
    <location>
        <begin position="220"/>
        <end position="233"/>
    </location>
</feature>
<gene>
    <name evidence="2" type="ORF">LTR84_011288</name>
</gene>
<feature type="compositionally biased region" description="Basic and acidic residues" evidence="1">
    <location>
        <begin position="288"/>
        <end position="300"/>
    </location>
</feature>
<dbReference type="AlphaFoldDB" id="A0AAV9MSP5"/>
<evidence type="ECO:0000256" key="1">
    <source>
        <dbReference type="SAM" id="MobiDB-lite"/>
    </source>
</evidence>
<keyword evidence="3" id="KW-1185">Reference proteome</keyword>
<reference evidence="2 3" key="1">
    <citation type="submission" date="2023-08" db="EMBL/GenBank/DDBJ databases">
        <title>Black Yeasts Isolated from many extreme environments.</title>
        <authorList>
            <person name="Coleine C."/>
            <person name="Stajich J.E."/>
            <person name="Selbmann L."/>
        </authorList>
    </citation>
    <scope>NUCLEOTIDE SEQUENCE [LARGE SCALE GENOMIC DNA]</scope>
    <source>
        <strain evidence="2 3">CCFEE 5792</strain>
    </source>
</reference>
<evidence type="ECO:0000313" key="3">
    <source>
        <dbReference type="Proteomes" id="UP001358417"/>
    </source>
</evidence>
<dbReference type="GeneID" id="89979442"/>
<organism evidence="2 3">
    <name type="scientific">Exophiala bonariae</name>
    <dbReference type="NCBI Taxonomy" id="1690606"/>
    <lineage>
        <taxon>Eukaryota</taxon>
        <taxon>Fungi</taxon>
        <taxon>Dikarya</taxon>
        <taxon>Ascomycota</taxon>
        <taxon>Pezizomycotina</taxon>
        <taxon>Eurotiomycetes</taxon>
        <taxon>Chaetothyriomycetidae</taxon>
        <taxon>Chaetothyriales</taxon>
        <taxon>Herpotrichiellaceae</taxon>
        <taxon>Exophiala</taxon>
    </lineage>
</organism>
<dbReference type="EMBL" id="JAVRRD010000051">
    <property type="protein sequence ID" value="KAK5044416.1"/>
    <property type="molecule type" value="Genomic_DNA"/>
</dbReference>
<feature type="compositionally biased region" description="Basic and acidic residues" evidence="1">
    <location>
        <begin position="254"/>
        <end position="269"/>
    </location>
</feature>